<dbReference type="FunFam" id="3.20.20.140:FF:000007">
    <property type="entry name" value="Imidazolonepropionase"/>
    <property type="match status" value="1"/>
</dbReference>
<keyword evidence="6 7" id="KW-0408">Iron</keyword>
<feature type="domain" description="Amidohydrolase-related" evidence="8">
    <location>
        <begin position="68"/>
        <end position="407"/>
    </location>
</feature>
<dbReference type="PANTHER" id="PTHR42752:SF1">
    <property type="entry name" value="IMIDAZOLONEPROPIONASE-RELATED"/>
    <property type="match status" value="1"/>
</dbReference>
<proteinExistence type="inferred from homology"/>
<comment type="pathway">
    <text evidence="7">Amino-acid degradation; L-histidine degradation into L-glutamate; N-formimidoyl-L-glutamate from L-histidine: step 3/3.</text>
</comment>
<dbReference type="EC" id="3.5.2.7" evidence="1 7"/>
<keyword evidence="3 7" id="KW-0378">Hydrolase</keyword>
<dbReference type="CDD" id="cd01296">
    <property type="entry name" value="Imidazolone-5PH"/>
    <property type="match status" value="1"/>
</dbReference>
<dbReference type="RefSeq" id="WP_213168896.1">
    <property type="nucleotide sequence ID" value="NZ_CP058559.1"/>
</dbReference>
<keyword evidence="10" id="KW-1185">Reference proteome</keyword>
<dbReference type="SUPFAM" id="SSF51338">
    <property type="entry name" value="Composite domain of metallo-dependent hydrolases"/>
    <property type="match status" value="1"/>
</dbReference>
<evidence type="ECO:0000256" key="3">
    <source>
        <dbReference type="ARBA" id="ARBA00022801"/>
    </source>
</evidence>
<feature type="binding site" evidence="7">
    <location>
        <position position="247"/>
    </location>
    <ligand>
        <name>4-imidazolone-5-propanoate</name>
        <dbReference type="ChEBI" id="CHEBI:77893"/>
    </ligand>
</feature>
<dbReference type="EMBL" id="CP058559">
    <property type="protein sequence ID" value="QNO14853.1"/>
    <property type="molecule type" value="Genomic_DNA"/>
</dbReference>
<sequence length="408" mass="44714">MKLAIINGNLATFKGYTHTPQKGENFGDLGLVENGTILIEGGIIKDIGLTSQIVVPSEYEIFDAQGRLVTPGIIDSHTHLVHYGSREREYNWRIQGKPYMDILKEGGGILNSVSQTANATEEQLFSQSKKSLDTMLSMGVTTVESKSGYGLTLDTELKQLKVSNQLNDQHCVDVFSTFLGAHAIPEKYKSNPDKFVDEIIDMLPEVKPFAEFCDVFCEEGVFTVEQTERIFLEAKKHGFKLKIHADEIVPTKGAQLAAKLGCISADHLLAIDEEGMLEMAKANTIAVLLPGTSFNLMSKRYAPAQEMIKKGVPIALSTDYNPGSCPTENPQLIMTLACLNMKLTPAQALAAFTINGAHSLNLAGDRGSLEIGKLADIVIFDCTNVDYIPYHFGINHVTDVFKRGKKVV</sequence>
<dbReference type="UniPathway" id="UPA00379">
    <property type="reaction ID" value="UER00551"/>
</dbReference>
<feature type="binding site" evidence="7">
    <location>
        <position position="77"/>
    </location>
    <ligand>
        <name>Fe(3+)</name>
        <dbReference type="ChEBI" id="CHEBI:29034"/>
    </ligand>
</feature>
<dbReference type="NCBIfam" id="TIGR01224">
    <property type="entry name" value="hutI"/>
    <property type="match status" value="1"/>
</dbReference>
<evidence type="ECO:0000256" key="2">
    <source>
        <dbReference type="ARBA" id="ARBA00022723"/>
    </source>
</evidence>
<dbReference type="InterPro" id="IPR006680">
    <property type="entry name" value="Amidohydro-rel"/>
</dbReference>
<dbReference type="PANTHER" id="PTHR42752">
    <property type="entry name" value="IMIDAZOLONEPROPIONASE"/>
    <property type="match status" value="1"/>
</dbReference>
<feature type="binding site" evidence="7">
    <location>
        <position position="79"/>
    </location>
    <ligand>
        <name>Zn(2+)</name>
        <dbReference type="ChEBI" id="CHEBI:29105"/>
    </ligand>
</feature>
<dbReference type="GO" id="GO:0019556">
    <property type="term" value="P:L-histidine catabolic process to glutamate and formamide"/>
    <property type="evidence" value="ECO:0007669"/>
    <property type="project" value="UniProtKB-UniRule"/>
</dbReference>
<feature type="binding site" evidence="7">
    <location>
        <position position="86"/>
    </location>
    <ligand>
        <name>4-imidazolone-5-propanoate</name>
        <dbReference type="ChEBI" id="CHEBI:77893"/>
    </ligand>
</feature>
<feature type="binding site" evidence="7">
    <location>
        <position position="319"/>
    </location>
    <ligand>
        <name>Zn(2+)</name>
        <dbReference type="ChEBI" id="CHEBI:29105"/>
    </ligand>
</feature>
<feature type="binding site" evidence="7">
    <location>
        <position position="79"/>
    </location>
    <ligand>
        <name>Fe(3+)</name>
        <dbReference type="ChEBI" id="CHEBI:29034"/>
    </ligand>
</feature>
<accession>A0A7G9W841</accession>
<dbReference type="Proteomes" id="UP000516160">
    <property type="component" value="Chromosome"/>
</dbReference>
<evidence type="ECO:0000256" key="5">
    <source>
        <dbReference type="ARBA" id="ARBA00022833"/>
    </source>
</evidence>
<evidence type="ECO:0000313" key="9">
    <source>
        <dbReference type="EMBL" id="QNO14853.1"/>
    </source>
</evidence>
<comment type="catalytic activity">
    <reaction evidence="7">
        <text>4-imidazolone-5-propanoate + H2O = N-formimidoyl-L-glutamate</text>
        <dbReference type="Rhea" id="RHEA:23660"/>
        <dbReference type="ChEBI" id="CHEBI:15377"/>
        <dbReference type="ChEBI" id="CHEBI:58928"/>
        <dbReference type="ChEBI" id="CHEBI:77893"/>
        <dbReference type="EC" id="3.5.2.7"/>
    </reaction>
</comment>
<dbReference type="Gene3D" id="2.30.40.10">
    <property type="entry name" value="Urease, subunit C, domain 1"/>
    <property type="match status" value="1"/>
</dbReference>
<evidence type="ECO:0000256" key="1">
    <source>
        <dbReference type="ARBA" id="ARBA00012864"/>
    </source>
</evidence>
<reference evidence="9 10" key="1">
    <citation type="submission" date="2020-07" db="EMBL/GenBank/DDBJ databases">
        <title>Alkalicella. sp. LB2 genome.</title>
        <authorList>
            <person name="Postec A."/>
            <person name="Quemeneur M."/>
        </authorList>
    </citation>
    <scope>NUCLEOTIDE SEQUENCE [LARGE SCALE GENOMIC DNA]</scope>
    <source>
        <strain evidence="9 10">LB2</strain>
    </source>
</reference>
<protein>
    <recommendedName>
        <fullName evidence="1 7">Imidazolonepropionase</fullName>
        <ecNumber evidence="1 7">3.5.2.7</ecNumber>
    </recommendedName>
    <alternativeName>
        <fullName evidence="7">Imidazolone-5-propionate hydrolase</fullName>
    </alternativeName>
</protein>
<dbReference type="InterPro" id="IPR011059">
    <property type="entry name" value="Metal-dep_hydrolase_composite"/>
</dbReference>
<feature type="binding site" evidence="7">
    <location>
        <position position="324"/>
    </location>
    <ligand>
        <name>4-imidazolone-5-propanoate</name>
        <dbReference type="ChEBI" id="CHEBI:77893"/>
    </ligand>
</feature>
<feature type="binding site" evidence="7">
    <location>
        <position position="319"/>
    </location>
    <ligand>
        <name>Fe(3+)</name>
        <dbReference type="ChEBI" id="CHEBI:29034"/>
    </ligand>
</feature>
<gene>
    <name evidence="7" type="primary">hutI</name>
    <name evidence="9" type="ORF">HYG86_08720</name>
</gene>
<dbReference type="GO" id="GO:0005506">
    <property type="term" value="F:iron ion binding"/>
    <property type="evidence" value="ECO:0007669"/>
    <property type="project" value="UniProtKB-UniRule"/>
</dbReference>
<feature type="binding site" evidence="7">
    <location>
        <position position="244"/>
    </location>
    <ligand>
        <name>Fe(3+)</name>
        <dbReference type="ChEBI" id="CHEBI:29034"/>
    </ligand>
</feature>
<dbReference type="HAMAP" id="MF_00372">
    <property type="entry name" value="HutI"/>
    <property type="match status" value="1"/>
</dbReference>
<feature type="binding site" evidence="7">
    <location>
        <position position="182"/>
    </location>
    <ligand>
        <name>4-imidazolone-5-propanoate</name>
        <dbReference type="ChEBI" id="CHEBI:77893"/>
    </ligand>
</feature>
<dbReference type="GO" id="GO:0008270">
    <property type="term" value="F:zinc ion binding"/>
    <property type="evidence" value="ECO:0007669"/>
    <property type="project" value="UniProtKB-UniRule"/>
</dbReference>
<dbReference type="GO" id="GO:0050480">
    <property type="term" value="F:imidazolonepropionase activity"/>
    <property type="evidence" value="ECO:0007669"/>
    <property type="project" value="UniProtKB-UniRule"/>
</dbReference>
<feature type="binding site" evidence="7">
    <location>
        <position position="244"/>
    </location>
    <ligand>
        <name>Zn(2+)</name>
        <dbReference type="ChEBI" id="CHEBI:29105"/>
    </ligand>
</feature>
<feature type="binding site" evidence="7">
    <location>
        <position position="149"/>
    </location>
    <ligand>
        <name>4-imidazolone-5-propanoate</name>
        <dbReference type="ChEBI" id="CHEBI:77893"/>
    </ligand>
</feature>
<feature type="binding site" evidence="7">
    <location>
        <position position="323"/>
    </location>
    <ligand>
        <name>N-formimidoyl-L-glutamate</name>
        <dbReference type="ChEBI" id="CHEBI:58928"/>
    </ligand>
</feature>
<keyword evidence="4 7" id="KW-0369">Histidine metabolism</keyword>
<dbReference type="GO" id="GO:0019557">
    <property type="term" value="P:L-histidine catabolic process to glutamate and formate"/>
    <property type="evidence" value="ECO:0007669"/>
    <property type="project" value="UniProtKB-UniPathway"/>
</dbReference>
<dbReference type="SUPFAM" id="SSF51556">
    <property type="entry name" value="Metallo-dependent hydrolases"/>
    <property type="match status" value="1"/>
</dbReference>
<name>A0A7G9W841_ALKCA</name>
<dbReference type="InterPro" id="IPR032466">
    <property type="entry name" value="Metal_Hydrolase"/>
</dbReference>
<comment type="similarity">
    <text evidence="7">Belongs to the metallo-dependent hydrolases superfamily. HutI family.</text>
</comment>
<dbReference type="Pfam" id="PF01979">
    <property type="entry name" value="Amidohydro_1"/>
    <property type="match status" value="1"/>
</dbReference>
<keyword evidence="7" id="KW-0963">Cytoplasm</keyword>
<comment type="subcellular location">
    <subcellularLocation>
        <location evidence="7">Cytoplasm</location>
    </subcellularLocation>
</comment>
<organism evidence="9 10">
    <name type="scientific">Alkalicella caledoniensis</name>
    <dbReference type="NCBI Taxonomy" id="2731377"/>
    <lineage>
        <taxon>Bacteria</taxon>
        <taxon>Bacillati</taxon>
        <taxon>Bacillota</taxon>
        <taxon>Clostridia</taxon>
        <taxon>Eubacteriales</taxon>
        <taxon>Proteinivoracaceae</taxon>
        <taxon>Alkalicella</taxon>
    </lineage>
</organism>
<evidence type="ECO:0000256" key="7">
    <source>
        <dbReference type="HAMAP-Rule" id="MF_00372"/>
    </source>
</evidence>
<evidence type="ECO:0000256" key="4">
    <source>
        <dbReference type="ARBA" id="ARBA00022808"/>
    </source>
</evidence>
<evidence type="ECO:0000256" key="6">
    <source>
        <dbReference type="ARBA" id="ARBA00023004"/>
    </source>
</evidence>
<feature type="binding site" evidence="7">
    <location>
        <position position="321"/>
    </location>
    <ligand>
        <name>N-formimidoyl-L-glutamate</name>
        <dbReference type="ChEBI" id="CHEBI:58928"/>
    </ligand>
</feature>
<dbReference type="GO" id="GO:0005737">
    <property type="term" value="C:cytoplasm"/>
    <property type="evidence" value="ECO:0007669"/>
    <property type="project" value="UniProtKB-SubCell"/>
</dbReference>
<dbReference type="Gene3D" id="3.20.20.140">
    <property type="entry name" value="Metal-dependent hydrolases"/>
    <property type="match status" value="1"/>
</dbReference>
<evidence type="ECO:0000313" key="10">
    <source>
        <dbReference type="Proteomes" id="UP000516160"/>
    </source>
</evidence>
<comment type="cofactor">
    <cofactor evidence="7">
        <name>Zn(2+)</name>
        <dbReference type="ChEBI" id="CHEBI:29105"/>
    </cofactor>
    <cofactor evidence="7">
        <name>Fe(3+)</name>
        <dbReference type="ChEBI" id="CHEBI:29034"/>
    </cofactor>
    <text evidence="7">Binds 1 zinc or iron ion per subunit.</text>
</comment>
<dbReference type="KEGG" id="acae:HYG86_08720"/>
<keyword evidence="5 7" id="KW-0862">Zinc</keyword>
<feature type="binding site" evidence="7">
    <location>
        <position position="149"/>
    </location>
    <ligand>
        <name>N-formimidoyl-L-glutamate</name>
        <dbReference type="ChEBI" id="CHEBI:58928"/>
    </ligand>
</feature>
<comment type="function">
    <text evidence="7">Catalyzes the hydrolytic cleavage of the carbon-nitrogen bond in imidazolone-5-propanoate to yield N-formimidoyl-L-glutamate. It is the third step in the universal histidine degradation pathway.</text>
</comment>
<feature type="binding site" evidence="7">
    <location>
        <position position="77"/>
    </location>
    <ligand>
        <name>Zn(2+)</name>
        <dbReference type="ChEBI" id="CHEBI:29105"/>
    </ligand>
</feature>
<keyword evidence="2 7" id="KW-0479">Metal-binding</keyword>
<dbReference type="InterPro" id="IPR005920">
    <property type="entry name" value="HutI"/>
</dbReference>
<dbReference type="AlphaFoldDB" id="A0A7G9W841"/>
<evidence type="ECO:0000259" key="8">
    <source>
        <dbReference type="Pfam" id="PF01979"/>
    </source>
</evidence>